<dbReference type="GO" id="GO:0043682">
    <property type="term" value="F:P-type divalent copper transporter activity"/>
    <property type="evidence" value="ECO:0007669"/>
    <property type="project" value="TreeGrafter"/>
</dbReference>
<evidence type="ECO:0000256" key="5">
    <source>
        <dbReference type="ARBA" id="ARBA00022723"/>
    </source>
</evidence>
<dbReference type="NCBIfam" id="TIGR01494">
    <property type="entry name" value="ATPase_P-type"/>
    <property type="match status" value="1"/>
</dbReference>
<evidence type="ECO:0000256" key="6">
    <source>
        <dbReference type="ARBA" id="ARBA00022741"/>
    </source>
</evidence>
<dbReference type="PANTHER" id="PTHR43520">
    <property type="entry name" value="ATP7, ISOFORM B"/>
    <property type="match status" value="1"/>
</dbReference>
<dbReference type="Gene3D" id="2.70.150.10">
    <property type="entry name" value="Calcium-transporting ATPase, cytoplasmic transduction domain A"/>
    <property type="match status" value="1"/>
</dbReference>
<dbReference type="SUPFAM" id="SSF81665">
    <property type="entry name" value="Calcium ATPase, transmembrane domain M"/>
    <property type="match status" value="1"/>
</dbReference>
<evidence type="ECO:0000256" key="9">
    <source>
        <dbReference type="ARBA" id="ARBA00022989"/>
    </source>
</evidence>
<dbReference type="NCBIfam" id="TIGR01511">
    <property type="entry name" value="ATPase-IB1_Cu"/>
    <property type="match status" value="1"/>
</dbReference>
<evidence type="ECO:0000256" key="7">
    <source>
        <dbReference type="ARBA" id="ARBA00022840"/>
    </source>
</evidence>
<dbReference type="GO" id="GO:0005886">
    <property type="term" value="C:plasma membrane"/>
    <property type="evidence" value="ECO:0007669"/>
    <property type="project" value="UniProtKB-SubCell"/>
</dbReference>
<dbReference type="InterPro" id="IPR059000">
    <property type="entry name" value="ATPase_P-type_domA"/>
</dbReference>
<dbReference type="InterPro" id="IPR023298">
    <property type="entry name" value="ATPase_P-typ_TM_dom_sf"/>
</dbReference>
<keyword evidence="14" id="KW-1185">Reference proteome</keyword>
<protein>
    <submittedName>
        <fullName evidence="13">Copper-transporting ATPase</fullName>
    </submittedName>
</protein>
<sequence length="741" mass="78248">MTGSGAAQITPGDAELIVVSDAAGRMRVQAPWVRGDSRRAVAAEEAAGRVHGVRTAHGYPRTGAVVVWYSPQRSDPAEILAAIASAATVSAELIPTRTPRSADIRNTDVLRMVIGGAALALLGMRRYVFARPPLLGPSGQLVATGATVFMGYPFLRGALRSIRSGRAGTDALVTAATVASLVLRENVVALTVLWLLNIGEYLQDLTLRRTRRAISDLLRGNQDTAWVRVGQGPPENAEYTEVQVPIDSLQIGDEIIIHDHVAIPVDGEVVDGDAIVDQSAITGETLPVSVITGATVHAGSVVVRGRLVVRATAVGSQTVIGRIISRVEEAQHDRAPIQTVGENFSRRFVPASFILSALTLVFTGDVRRAMTMLLIACPCAVGLSTPTAISAAIGNGARRGILIKGGSHLEQAGRVDAIVFDKTGTLTVGRPVVTNIVAIHPDWQPEQVLAYAASSELHSRHPLAEAVIRSTEERRISIPPHEECEVLVGLGIRTWADGRTLLLGSPNLLRAEKVRISKKAAAWVTKLRAQAETPLLLAVDGVLVGLISLRDEVRPEAREVLEALRAKGIRRIIMLTGDHPETAAAVADELGIAEWRAEVLPEDKLQVVRELQDEGYVVSMIGDGVNDAPALAAADMGIAMGLAGTDVAVETADVALANDDLRRLLDVRDLGARAVEVIRQNYGMSIAVNAAGLLIGAGGALSPVLAALLHNASSVAVVANSSRLIRYRLDSGPLASAPAVP</sequence>
<dbReference type="GO" id="GO:0016887">
    <property type="term" value="F:ATP hydrolysis activity"/>
    <property type="evidence" value="ECO:0007669"/>
    <property type="project" value="InterPro"/>
</dbReference>
<keyword evidence="4" id="KW-0812">Transmembrane</keyword>
<dbReference type="InterPro" id="IPR001757">
    <property type="entry name" value="P_typ_ATPase"/>
</dbReference>
<dbReference type="EMBL" id="LQOT01000024">
    <property type="protein sequence ID" value="ORV49342.1"/>
    <property type="molecule type" value="Genomic_DNA"/>
</dbReference>
<dbReference type="Pfam" id="PF00122">
    <property type="entry name" value="E1-E2_ATPase"/>
    <property type="match status" value="1"/>
</dbReference>
<feature type="domain" description="P-type ATPase A" evidence="12">
    <location>
        <begin position="239"/>
        <end position="328"/>
    </location>
</feature>
<gene>
    <name evidence="13" type="ORF">AWC02_07015</name>
</gene>
<dbReference type="InterPro" id="IPR023299">
    <property type="entry name" value="ATPase_P-typ_cyto_dom_N"/>
</dbReference>
<keyword evidence="6 11" id="KW-0547">Nucleotide-binding</keyword>
<dbReference type="AlphaFoldDB" id="A0A1X1TXM6"/>
<dbReference type="InterPro" id="IPR044492">
    <property type="entry name" value="P_typ_ATPase_HD_dom"/>
</dbReference>
<evidence type="ECO:0000313" key="14">
    <source>
        <dbReference type="Proteomes" id="UP000193465"/>
    </source>
</evidence>
<keyword evidence="10" id="KW-0472">Membrane</keyword>
<dbReference type="Gene3D" id="3.40.1110.10">
    <property type="entry name" value="Calcium-transporting ATPase, cytoplasmic domain N"/>
    <property type="match status" value="1"/>
</dbReference>
<dbReference type="InterPro" id="IPR036412">
    <property type="entry name" value="HAD-like_sf"/>
</dbReference>
<dbReference type="SUPFAM" id="SSF81653">
    <property type="entry name" value="Calcium ATPase, transduction domain A"/>
    <property type="match status" value="1"/>
</dbReference>
<dbReference type="GO" id="GO:0005524">
    <property type="term" value="F:ATP binding"/>
    <property type="evidence" value="ECO:0007669"/>
    <property type="project" value="UniProtKB-UniRule"/>
</dbReference>
<dbReference type="CDD" id="cd02079">
    <property type="entry name" value="P-type_ATPase_HM"/>
    <property type="match status" value="1"/>
</dbReference>
<dbReference type="SUPFAM" id="SSF56784">
    <property type="entry name" value="HAD-like"/>
    <property type="match status" value="1"/>
</dbReference>
<dbReference type="SFLD" id="SFLDF00027">
    <property type="entry name" value="p-type_atpase"/>
    <property type="match status" value="1"/>
</dbReference>
<dbReference type="SFLD" id="SFLDG00002">
    <property type="entry name" value="C1.7:_P-type_atpase_like"/>
    <property type="match status" value="1"/>
</dbReference>
<dbReference type="PROSITE" id="PS00154">
    <property type="entry name" value="ATPASE_E1_E2"/>
    <property type="match status" value="1"/>
</dbReference>
<comment type="similarity">
    <text evidence="2 11">Belongs to the cation transport ATPase (P-type) (TC 3.A.3) family. Type IB subfamily.</text>
</comment>
<dbReference type="InterPro" id="IPR023214">
    <property type="entry name" value="HAD_sf"/>
</dbReference>
<organism evidence="13 14">
    <name type="scientific">Mycolicibacter engbaekii</name>
    <dbReference type="NCBI Taxonomy" id="188915"/>
    <lineage>
        <taxon>Bacteria</taxon>
        <taxon>Bacillati</taxon>
        <taxon>Actinomycetota</taxon>
        <taxon>Actinomycetes</taxon>
        <taxon>Mycobacteriales</taxon>
        <taxon>Mycobacteriaceae</taxon>
        <taxon>Mycolicibacter</taxon>
    </lineage>
</organism>
<dbReference type="PRINTS" id="PR00119">
    <property type="entry name" value="CATATPASE"/>
</dbReference>
<accession>A0A1X1TXM6</accession>
<evidence type="ECO:0000256" key="8">
    <source>
        <dbReference type="ARBA" id="ARBA00022967"/>
    </source>
</evidence>
<dbReference type="GO" id="GO:0055070">
    <property type="term" value="P:copper ion homeostasis"/>
    <property type="evidence" value="ECO:0007669"/>
    <property type="project" value="TreeGrafter"/>
</dbReference>
<dbReference type="STRING" id="188915.AWC02_07015"/>
<evidence type="ECO:0000256" key="2">
    <source>
        <dbReference type="ARBA" id="ARBA00006024"/>
    </source>
</evidence>
<dbReference type="NCBIfam" id="TIGR01525">
    <property type="entry name" value="ATPase-IB_hvy"/>
    <property type="match status" value="1"/>
</dbReference>
<dbReference type="InterPro" id="IPR008250">
    <property type="entry name" value="ATPase_P-typ_transduc_dom_A_sf"/>
</dbReference>
<dbReference type="RefSeq" id="WP_085127999.1">
    <property type="nucleotide sequence ID" value="NZ_LQOT01000024.1"/>
</dbReference>
<keyword evidence="8" id="KW-1278">Translocase</keyword>
<evidence type="ECO:0000256" key="1">
    <source>
        <dbReference type="ARBA" id="ARBA00004651"/>
    </source>
</evidence>
<dbReference type="SFLD" id="SFLDS00003">
    <property type="entry name" value="Haloacid_Dehalogenase"/>
    <property type="match status" value="1"/>
</dbReference>
<dbReference type="GO" id="GO:0005507">
    <property type="term" value="F:copper ion binding"/>
    <property type="evidence" value="ECO:0007669"/>
    <property type="project" value="TreeGrafter"/>
</dbReference>
<name>A0A1X1TXM6_9MYCO</name>
<evidence type="ECO:0000256" key="10">
    <source>
        <dbReference type="ARBA" id="ARBA00023136"/>
    </source>
</evidence>
<keyword evidence="9" id="KW-1133">Transmembrane helix</keyword>
<dbReference type="PROSITE" id="PS01229">
    <property type="entry name" value="COF_2"/>
    <property type="match status" value="1"/>
</dbReference>
<evidence type="ECO:0000256" key="4">
    <source>
        <dbReference type="ARBA" id="ARBA00022692"/>
    </source>
</evidence>
<dbReference type="InterPro" id="IPR018303">
    <property type="entry name" value="ATPase_P-typ_P_site"/>
</dbReference>
<proteinExistence type="inferred from homology"/>
<dbReference type="Pfam" id="PF00702">
    <property type="entry name" value="Hydrolase"/>
    <property type="match status" value="1"/>
</dbReference>
<dbReference type="Gene3D" id="3.40.50.1000">
    <property type="entry name" value="HAD superfamily/HAD-like"/>
    <property type="match status" value="1"/>
</dbReference>
<evidence type="ECO:0000256" key="3">
    <source>
        <dbReference type="ARBA" id="ARBA00022475"/>
    </source>
</evidence>
<evidence type="ECO:0000256" key="11">
    <source>
        <dbReference type="RuleBase" id="RU362081"/>
    </source>
</evidence>
<keyword evidence="5 11" id="KW-0479">Metal-binding</keyword>
<comment type="caution">
    <text evidence="13">The sequence shown here is derived from an EMBL/GenBank/DDBJ whole genome shotgun (WGS) entry which is preliminary data.</text>
</comment>
<keyword evidence="3 11" id="KW-1003">Cell membrane</keyword>
<dbReference type="PANTHER" id="PTHR43520:SF8">
    <property type="entry name" value="P-TYPE CU(+) TRANSPORTER"/>
    <property type="match status" value="1"/>
</dbReference>
<comment type="subcellular location">
    <subcellularLocation>
        <location evidence="1">Cell membrane</location>
        <topology evidence="1">Multi-pass membrane protein</topology>
    </subcellularLocation>
</comment>
<evidence type="ECO:0000313" key="13">
    <source>
        <dbReference type="EMBL" id="ORV49342.1"/>
    </source>
</evidence>
<keyword evidence="7 11" id="KW-0067">ATP-binding</keyword>
<dbReference type="InterPro" id="IPR027256">
    <property type="entry name" value="P-typ_ATPase_IB"/>
</dbReference>
<evidence type="ECO:0000259" key="12">
    <source>
        <dbReference type="Pfam" id="PF00122"/>
    </source>
</evidence>
<reference evidence="13 14" key="1">
    <citation type="submission" date="2016-01" db="EMBL/GenBank/DDBJ databases">
        <title>The new phylogeny of the genus Mycobacterium.</title>
        <authorList>
            <person name="Tarcisio F."/>
            <person name="Conor M."/>
            <person name="Antonella G."/>
            <person name="Elisabetta G."/>
            <person name="Giulia F.S."/>
            <person name="Sara T."/>
            <person name="Anna F."/>
            <person name="Clotilde B."/>
            <person name="Roberto B."/>
            <person name="Veronica D.S."/>
            <person name="Fabio R."/>
            <person name="Monica P."/>
            <person name="Olivier J."/>
            <person name="Enrico T."/>
            <person name="Nicola S."/>
        </authorList>
    </citation>
    <scope>NUCLEOTIDE SEQUENCE [LARGE SCALE GENOMIC DNA]</scope>
    <source>
        <strain evidence="13 14">ATCC 27353</strain>
    </source>
</reference>
<dbReference type="Proteomes" id="UP000193465">
    <property type="component" value="Unassembled WGS sequence"/>
</dbReference>